<gene>
    <name evidence="1" type="ORF">FEM41_17720</name>
</gene>
<reference evidence="1 2" key="1">
    <citation type="submission" date="2019-05" db="EMBL/GenBank/DDBJ databases">
        <title>Complete genome sequence of Izhakiella calystegiae KSNA2, an endophyte isolated from beach morning glory (Calystegia soldanella).</title>
        <authorList>
            <person name="Jiang L."/>
            <person name="Jeong J.C."/>
            <person name="Kim C.Y."/>
            <person name="Kim D.H."/>
            <person name="Kim S.W."/>
            <person name="Lee j."/>
        </authorList>
    </citation>
    <scope>NUCLEOTIDE SEQUENCE [LARGE SCALE GENOMIC DNA]</scope>
    <source>
        <strain evidence="1 2">KSNA2</strain>
    </source>
</reference>
<organism evidence="1 2">
    <name type="scientific">Jejubacter calystegiae</name>
    <dbReference type="NCBI Taxonomy" id="2579935"/>
    <lineage>
        <taxon>Bacteria</taxon>
        <taxon>Pseudomonadati</taxon>
        <taxon>Pseudomonadota</taxon>
        <taxon>Gammaproteobacteria</taxon>
        <taxon>Enterobacterales</taxon>
        <taxon>Enterobacteriaceae</taxon>
        <taxon>Jejubacter</taxon>
    </lineage>
</organism>
<protein>
    <submittedName>
        <fullName evidence="1">Uncharacterized protein</fullName>
    </submittedName>
</protein>
<evidence type="ECO:0000313" key="1">
    <source>
        <dbReference type="EMBL" id="QCT21354.1"/>
    </source>
</evidence>
<name>A0A4P8YNN4_9ENTR</name>
<evidence type="ECO:0000313" key="2">
    <source>
        <dbReference type="Proteomes" id="UP000302163"/>
    </source>
</evidence>
<dbReference type="AlphaFoldDB" id="A0A4P8YNN4"/>
<dbReference type="EMBL" id="CP040428">
    <property type="protein sequence ID" value="QCT21354.1"/>
    <property type="molecule type" value="Genomic_DNA"/>
</dbReference>
<accession>A0A4P8YNN4</accession>
<dbReference type="RefSeq" id="WP_138097510.1">
    <property type="nucleotide sequence ID" value="NZ_CP040428.1"/>
</dbReference>
<keyword evidence="2" id="KW-1185">Reference proteome</keyword>
<sequence length="289" mass="31946">MSMHSRSHSLDINEISQRINVQKPYFAFQHLWQDDEQVMGRFTAEQPLVYEIGAITAGELGRHLAILGSCSAVALHNGPEGYYLATRAHLTRSADQPTKGETLYASARVLDMDKRSLKIAASAWGKTPVAELVCEYTIITPPLFKRNFKHYANPDDIIPPDSPYQTPISYHDLTFTANSVNAVAGPLTPQQCAGHFYGYPCWPVAIIAQTAFQITGELVREKYGAGMRLCIRDIKLSANKLMSASNVLRFSVEITPGGPEGGLTNSQVRVYHNEEEVASLINQLELIPV</sequence>
<dbReference type="Proteomes" id="UP000302163">
    <property type="component" value="Chromosome"/>
</dbReference>
<dbReference type="KEGG" id="izh:FEM41_17720"/>
<dbReference type="OrthoDB" id="1117133at2"/>
<proteinExistence type="predicted"/>